<organism evidence="4 5">
    <name type="scientific">Paralvinella palmiformis</name>
    <dbReference type="NCBI Taxonomy" id="53620"/>
    <lineage>
        <taxon>Eukaryota</taxon>
        <taxon>Metazoa</taxon>
        <taxon>Spiralia</taxon>
        <taxon>Lophotrochozoa</taxon>
        <taxon>Annelida</taxon>
        <taxon>Polychaeta</taxon>
        <taxon>Sedentaria</taxon>
        <taxon>Canalipalpata</taxon>
        <taxon>Terebellida</taxon>
        <taxon>Terebelliformia</taxon>
        <taxon>Alvinellidae</taxon>
        <taxon>Paralvinella</taxon>
    </lineage>
</organism>
<dbReference type="GO" id="GO:0046872">
    <property type="term" value="F:metal ion binding"/>
    <property type="evidence" value="ECO:0007669"/>
    <property type="project" value="UniProtKB-KW"/>
</dbReference>
<proteinExistence type="predicted"/>
<dbReference type="InterPro" id="IPR017850">
    <property type="entry name" value="Alkaline_phosphatase_core_sf"/>
</dbReference>
<dbReference type="GO" id="GO:0008484">
    <property type="term" value="F:sulfuric ester hydrolase activity"/>
    <property type="evidence" value="ECO:0007669"/>
    <property type="project" value="InterPro"/>
</dbReference>
<keyword evidence="5" id="KW-1185">Reference proteome</keyword>
<keyword evidence="1" id="KW-0479">Metal-binding</keyword>
<dbReference type="Proteomes" id="UP001208570">
    <property type="component" value="Unassembled WGS sequence"/>
</dbReference>
<keyword evidence="3" id="KW-0325">Glycoprotein</keyword>
<dbReference type="PANTHER" id="PTHR10342">
    <property type="entry name" value="ARYLSULFATASE"/>
    <property type="match status" value="1"/>
</dbReference>
<dbReference type="AlphaFoldDB" id="A0AAD9IWS3"/>
<name>A0AAD9IWS3_9ANNE</name>
<evidence type="ECO:0000256" key="3">
    <source>
        <dbReference type="ARBA" id="ARBA00023180"/>
    </source>
</evidence>
<evidence type="ECO:0000256" key="2">
    <source>
        <dbReference type="ARBA" id="ARBA00022837"/>
    </source>
</evidence>
<evidence type="ECO:0000256" key="1">
    <source>
        <dbReference type="ARBA" id="ARBA00022723"/>
    </source>
</evidence>
<dbReference type="SUPFAM" id="SSF53649">
    <property type="entry name" value="Alkaline phosphatase-like"/>
    <property type="match status" value="1"/>
</dbReference>
<dbReference type="InterPro" id="IPR047115">
    <property type="entry name" value="ARSB"/>
</dbReference>
<evidence type="ECO:0000313" key="4">
    <source>
        <dbReference type="EMBL" id="KAK2142099.1"/>
    </source>
</evidence>
<comment type="caution">
    <text evidence="4">The sequence shown here is derived from an EMBL/GenBank/DDBJ whole genome shotgun (WGS) entry which is preliminary data.</text>
</comment>
<keyword evidence="2" id="KW-0106">Calcium</keyword>
<dbReference type="EMBL" id="JAODUP010000997">
    <property type="protein sequence ID" value="KAK2142099.1"/>
    <property type="molecule type" value="Genomic_DNA"/>
</dbReference>
<evidence type="ECO:0000313" key="5">
    <source>
        <dbReference type="Proteomes" id="UP001208570"/>
    </source>
</evidence>
<gene>
    <name evidence="4" type="ORF">LSH36_997g02061</name>
</gene>
<dbReference type="PANTHER" id="PTHR10342:SF274">
    <property type="entry name" value="ARYLSULFATASE B"/>
    <property type="match status" value="1"/>
</dbReference>
<reference evidence="4" key="1">
    <citation type="journal article" date="2023" name="Mol. Biol. Evol.">
        <title>Third-Generation Sequencing Reveals the Adaptive Role of the Epigenome in Three Deep-Sea Polychaetes.</title>
        <authorList>
            <person name="Perez M."/>
            <person name="Aroh O."/>
            <person name="Sun Y."/>
            <person name="Lan Y."/>
            <person name="Juniper S.K."/>
            <person name="Young C.R."/>
            <person name="Angers B."/>
            <person name="Qian P.Y."/>
        </authorList>
    </citation>
    <scope>NUCLEOTIDE SEQUENCE</scope>
    <source>
        <strain evidence="4">P08H-3</strain>
    </source>
</reference>
<protein>
    <submittedName>
        <fullName evidence="4">Uncharacterized protein</fullName>
    </submittedName>
</protein>
<dbReference type="Gene3D" id="3.30.1120.10">
    <property type="match status" value="1"/>
</dbReference>
<dbReference type="Gene3D" id="3.40.720.10">
    <property type="entry name" value="Alkaline Phosphatase, subunit A"/>
    <property type="match status" value="1"/>
</dbReference>
<sequence>MRQGYNGGQVHEGGNNWPLRGWKAQLWEGGIRGVGFIHSTLLKNKVNQRKELLYNIDPLHEPKGQILTNCSFDIRVRAAIRVGDWKLLTGDPGEGKWIPPPHYQQNKPWIKNQNYNSDQNLWLFNIRTDPLEKNDVSSEYPDIVHHLLDRLSYYNSTAVPVRYPQSDPEADLALHVVIRCNKQFFKRVLWKEYGFFVVDIRMPRKGQGPSESASFGISETGCP</sequence>
<accession>A0AAD9IWS3</accession>